<dbReference type="InterPro" id="IPR011009">
    <property type="entry name" value="Kinase-like_dom_sf"/>
</dbReference>
<dbReference type="RefSeq" id="WP_068135867.1">
    <property type="nucleotide sequence ID" value="NZ_CP042914.1"/>
</dbReference>
<dbReference type="InterPro" id="IPR000719">
    <property type="entry name" value="Prot_kinase_dom"/>
</dbReference>
<organism evidence="7 8">
    <name type="scientific">Roseimaritima ulvae</name>
    <dbReference type="NCBI Taxonomy" id="980254"/>
    <lineage>
        <taxon>Bacteria</taxon>
        <taxon>Pseudomonadati</taxon>
        <taxon>Planctomycetota</taxon>
        <taxon>Planctomycetia</taxon>
        <taxon>Pirellulales</taxon>
        <taxon>Pirellulaceae</taxon>
        <taxon>Roseimaritima</taxon>
    </lineage>
</organism>
<name>A0A5B9R0R2_9BACT</name>
<dbReference type="EC" id="2.7.11.1" evidence="7"/>
<dbReference type="EMBL" id="CP042914">
    <property type="protein sequence ID" value="QEG43830.1"/>
    <property type="molecule type" value="Genomic_DNA"/>
</dbReference>
<evidence type="ECO:0000313" key="8">
    <source>
        <dbReference type="Proteomes" id="UP000325286"/>
    </source>
</evidence>
<evidence type="ECO:0000256" key="5">
    <source>
        <dbReference type="SAM" id="MobiDB-lite"/>
    </source>
</evidence>
<dbReference type="Pfam" id="PF00069">
    <property type="entry name" value="Pkinase"/>
    <property type="match status" value="1"/>
</dbReference>
<feature type="region of interest" description="Disordered" evidence="5">
    <location>
        <begin position="1"/>
        <end position="26"/>
    </location>
</feature>
<dbReference type="PANTHER" id="PTHR43289">
    <property type="entry name" value="MITOGEN-ACTIVATED PROTEIN KINASE KINASE KINASE 20-RELATED"/>
    <property type="match status" value="1"/>
</dbReference>
<reference evidence="7 8" key="1">
    <citation type="submission" date="2019-08" db="EMBL/GenBank/DDBJ databases">
        <title>Deep-cultivation of Planctomycetes and their phenomic and genomic characterization uncovers novel biology.</title>
        <authorList>
            <person name="Wiegand S."/>
            <person name="Jogler M."/>
            <person name="Boedeker C."/>
            <person name="Pinto D."/>
            <person name="Vollmers J."/>
            <person name="Rivas-Marin E."/>
            <person name="Kohn T."/>
            <person name="Peeters S.H."/>
            <person name="Heuer A."/>
            <person name="Rast P."/>
            <person name="Oberbeckmann S."/>
            <person name="Bunk B."/>
            <person name="Jeske O."/>
            <person name="Meyerdierks A."/>
            <person name="Storesund J.E."/>
            <person name="Kallscheuer N."/>
            <person name="Luecker S."/>
            <person name="Lage O.M."/>
            <person name="Pohl T."/>
            <person name="Merkel B.J."/>
            <person name="Hornburger P."/>
            <person name="Mueller R.-W."/>
            <person name="Bruemmer F."/>
            <person name="Labrenz M."/>
            <person name="Spormann A.M."/>
            <person name="Op den Camp H."/>
            <person name="Overmann J."/>
            <person name="Amann R."/>
            <person name="Jetten M.S.M."/>
            <person name="Mascher T."/>
            <person name="Medema M.H."/>
            <person name="Devos D.P."/>
            <person name="Kaster A.-K."/>
            <person name="Ovreas L."/>
            <person name="Rohde M."/>
            <person name="Galperin M.Y."/>
            <person name="Jogler C."/>
        </authorList>
    </citation>
    <scope>NUCLEOTIDE SEQUENCE [LARGE SCALE GENOMIC DNA]</scope>
    <source>
        <strain evidence="7 8">UC8</strain>
    </source>
</reference>
<keyword evidence="2" id="KW-0547">Nucleotide-binding</keyword>
<dbReference type="Gene3D" id="1.10.510.10">
    <property type="entry name" value="Transferase(Phosphotransferase) domain 1"/>
    <property type="match status" value="1"/>
</dbReference>
<dbReference type="GO" id="GO:0005524">
    <property type="term" value="F:ATP binding"/>
    <property type="evidence" value="ECO:0007669"/>
    <property type="project" value="UniProtKB-KW"/>
</dbReference>
<dbReference type="Proteomes" id="UP000325286">
    <property type="component" value="Chromosome"/>
</dbReference>
<accession>A0A5B9R0R2</accession>
<dbReference type="InterPro" id="IPR008271">
    <property type="entry name" value="Ser/Thr_kinase_AS"/>
</dbReference>
<feature type="domain" description="Protein kinase" evidence="6">
    <location>
        <begin position="56"/>
        <end position="317"/>
    </location>
</feature>
<proteinExistence type="predicted"/>
<dbReference type="SMART" id="SM00220">
    <property type="entry name" value="S_TKc"/>
    <property type="match status" value="1"/>
</dbReference>
<evidence type="ECO:0000313" key="7">
    <source>
        <dbReference type="EMBL" id="QEG43830.1"/>
    </source>
</evidence>
<protein>
    <submittedName>
        <fullName evidence="7">Serine/threonine-protein kinase StkP</fullName>
        <ecNumber evidence="7">2.7.11.1</ecNumber>
    </submittedName>
</protein>
<dbReference type="PANTHER" id="PTHR43289:SF6">
    <property type="entry name" value="SERINE_THREONINE-PROTEIN KINASE NEKL-3"/>
    <property type="match status" value="1"/>
</dbReference>
<keyword evidence="4" id="KW-0067">ATP-binding</keyword>
<gene>
    <name evidence="7" type="primary">stkP_3</name>
    <name evidence="7" type="ORF">UC8_58870</name>
</gene>
<dbReference type="PROSITE" id="PS00108">
    <property type="entry name" value="PROTEIN_KINASE_ST"/>
    <property type="match status" value="1"/>
</dbReference>
<evidence type="ECO:0000259" key="6">
    <source>
        <dbReference type="PROSITE" id="PS50011"/>
    </source>
</evidence>
<dbReference type="Gene3D" id="3.30.200.20">
    <property type="entry name" value="Phosphorylase Kinase, domain 1"/>
    <property type="match status" value="1"/>
</dbReference>
<dbReference type="GO" id="GO:0004674">
    <property type="term" value="F:protein serine/threonine kinase activity"/>
    <property type="evidence" value="ECO:0007669"/>
    <property type="project" value="UniProtKB-EC"/>
</dbReference>
<evidence type="ECO:0000256" key="1">
    <source>
        <dbReference type="ARBA" id="ARBA00022679"/>
    </source>
</evidence>
<keyword evidence="8" id="KW-1185">Reference proteome</keyword>
<sequence>MNDREQPPQADDQVTAAFPAGDLRPQETADTSVDLDQTLTTGPLAAATDPLRIGRYTVVQCLGKGGQGAVYRAVHPRLPLELAIKISAHTVDAAAHQALQDEAQILCELEHPHIARVRDLDFDSGRPFLVLDYIRGRSLDELLTSGQPSREQLVQWLASVASAIDYAHRRGILHLDLKPGNIVIDEKDTAKVIDFGMARMRGAWSDSSLEADGISGTLSYMSPEQASGRAQKIGSRSDVFALGAILYRILTGQPPFRGSSVSETLASVRECRFDADRLEALEAPRYLIEACRQAMQPDPANRFASAKAFAEAVAPAVPAPAPRRTSLSFSFLGITITLAVSCLLLMAFSVDWWSSPVDVAAVHESPSELSLTDPPPTDSLQTDVASAVMALPVEQTEPVDVAMVPMNDPRHLSPAVDPANDILRSVRTKEIGDDSRRFLNVSGEEYLALRDLLRQTIGIDGSRINLQTDLKRFLDKPAADSWSKIQQQASDDRDKLSGLIAELEQLQSSFVVDEMESYRQLTTDLGRKLRLYDQLIELDAETAVQDLPAVRKIADEFTELIQQIRQHEASLQKYLQTNRPANLPSLP</sequence>
<dbReference type="SUPFAM" id="SSF56112">
    <property type="entry name" value="Protein kinase-like (PK-like)"/>
    <property type="match status" value="1"/>
</dbReference>
<keyword evidence="3 7" id="KW-0418">Kinase</keyword>
<evidence type="ECO:0000256" key="3">
    <source>
        <dbReference type="ARBA" id="ARBA00022777"/>
    </source>
</evidence>
<dbReference type="OrthoDB" id="263922at2"/>
<evidence type="ECO:0000256" key="4">
    <source>
        <dbReference type="ARBA" id="ARBA00022840"/>
    </source>
</evidence>
<keyword evidence="1 7" id="KW-0808">Transferase</keyword>
<dbReference type="AlphaFoldDB" id="A0A5B9R0R2"/>
<dbReference type="CDD" id="cd14014">
    <property type="entry name" value="STKc_PknB_like"/>
    <property type="match status" value="1"/>
</dbReference>
<evidence type="ECO:0000256" key="2">
    <source>
        <dbReference type="ARBA" id="ARBA00022741"/>
    </source>
</evidence>
<dbReference type="KEGG" id="rul:UC8_58870"/>
<dbReference type="PROSITE" id="PS50011">
    <property type="entry name" value="PROTEIN_KINASE_DOM"/>
    <property type="match status" value="1"/>
</dbReference>